<name>A0AAW1R476_9CHLO</name>
<protein>
    <submittedName>
        <fullName evidence="3">Uncharacterized protein</fullName>
    </submittedName>
</protein>
<keyword evidence="2" id="KW-1133">Transmembrane helix</keyword>
<accession>A0AAW1R476</accession>
<organism evidence="3 4">
    <name type="scientific">[Myrmecia] bisecta</name>
    <dbReference type="NCBI Taxonomy" id="41462"/>
    <lineage>
        <taxon>Eukaryota</taxon>
        <taxon>Viridiplantae</taxon>
        <taxon>Chlorophyta</taxon>
        <taxon>core chlorophytes</taxon>
        <taxon>Trebouxiophyceae</taxon>
        <taxon>Trebouxiales</taxon>
        <taxon>Trebouxiaceae</taxon>
        <taxon>Myrmecia</taxon>
    </lineage>
</organism>
<dbReference type="AlphaFoldDB" id="A0AAW1R476"/>
<reference evidence="3 4" key="1">
    <citation type="journal article" date="2024" name="Nat. Commun.">
        <title>Phylogenomics reveals the evolutionary origins of lichenization in chlorophyte algae.</title>
        <authorList>
            <person name="Puginier C."/>
            <person name="Libourel C."/>
            <person name="Otte J."/>
            <person name="Skaloud P."/>
            <person name="Haon M."/>
            <person name="Grisel S."/>
            <person name="Petersen M."/>
            <person name="Berrin J.G."/>
            <person name="Delaux P.M."/>
            <person name="Dal Grande F."/>
            <person name="Keller J."/>
        </authorList>
    </citation>
    <scope>NUCLEOTIDE SEQUENCE [LARGE SCALE GENOMIC DNA]</scope>
    <source>
        <strain evidence="3 4">SAG 2043</strain>
    </source>
</reference>
<evidence type="ECO:0000256" key="1">
    <source>
        <dbReference type="SAM" id="MobiDB-lite"/>
    </source>
</evidence>
<evidence type="ECO:0000313" key="3">
    <source>
        <dbReference type="EMBL" id="KAK9828524.1"/>
    </source>
</evidence>
<feature type="region of interest" description="Disordered" evidence="1">
    <location>
        <begin position="38"/>
        <end position="83"/>
    </location>
</feature>
<gene>
    <name evidence="3" type="ORF">WJX72_000578</name>
</gene>
<keyword evidence="2" id="KW-0472">Membrane</keyword>
<sequence>MKLGLVAFTTAIAALVIVTLGVLYLSLSQYLDTRKEREDRESYEQSLKDREYAKSVAPKAGAKAGKPVKRKKVSSKGGKGFGK</sequence>
<proteinExistence type="predicted"/>
<feature type="compositionally biased region" description="Low complexity" evidence="1">
    <location>
        <begin position="54"/>
        <end position="65"/>
    </location>
</feature>
<feature type="transmembrane region" description="Helical" evidence="2">
    <location>
        <begin position="6"/>
        <end position="27"/>
    </location>
</feature>
<feature type="compositionally biased region" description="Basic and acidic residues" evidence="1">
    <location>
        <begin position="38"/>
        <end position="53"/>
    </location>
</feature>
<keyword evidence="4" id="KW-1185">Reference proteome</keyword>
<evidence type="ECO:0000256" key="2">
    <source>
        <dbReference type="SAM" id="Phobius"/>
    </source>
</evidence>
<evidence type="ECO:0000313" key="4">
    <source>
        <dbReference type="Proteomes" id="UP001489004"/>
    </source>
</evidence>
<dbReference type="Proteomes" id="UP001489004">
    <property type="component" value="Unassembled WGS sequence"/>
</dbReference>
<keyword evidence="2" id="KW-0812">Transmembrane</keyword>
<dbReference type="EMBL" id="JALJOR010000001">
    <property type="protein sequence ID" value="KAK9828524.1"/>
    <property type="molecule type" value="Genomic_DNA"/>
</dbReference>
<comment type="caution">
    <text evidence="3">The sequence shown here is derived from an EMBL/GenBank/DDBJ whole genome shotgun (WGS) entry which is preliminary data.</text>
</comment>